<dbReference type="WBParaSite" id="nRc.2.0.1.t10641-RA">
    <property type="protein sequence ID" value="nRc.2.0.1.t10641-RA"/>
    <property type="gene ID" value="nRc.2.0.1.g10641"/>
</dbReference>
<evidence type="ECO:0000313" key="3">
    <source>
        <dbReference type="Proteomes" id="UP000887565"/>
    </source>
</evidence>
<keyword evidence="3" id="KW-1185">Reference proteome</keyword>
<dbReference type="PANTHER" id="PTHR11370:SF5">
    <property type="entry name" value="DNA REPAIR PROTEIN XRCC1"/>
    <property type="match status" value="1"/>
</dbReference>
<sequence>MDNFDICHTLNALKRTFSSERVTYAFEGALNKGKIYSDDEEFVARSEKSQKFDHEPSSDEAKKTELNFLLKSAKIPKSATPGGRCLRPKICKRSPSSTKRVLTEDEIYDASTDYSDSPVDTDEEIERAKRRQRRKAKINDPIAESSNSSKKHKLDENEPQSSNANFDEDGLPILPEFFRNMIFLIHCPNISQIVRKQLNRYIVAFGGDLENYMNDKVTHVLTNEKWTDDFEEASRENSKLLFVNLDWVLECGRLEKLVDIGAYLILK</sequence>
<name>A0A915IBL1_ROMCU</name>
<dbReference type="InterPro" id="IPR001357">
    <property type="entry name" value="BRCT_dom"/>
</dbReference>
<evidence type="ECO:0000259" key="2">
    <source>
        <dbReference type="PROSITE" id="PS50172"/>
    </source>
</evidence>
<dbReference type="GO" id="GO:0005634">
    <property type="term" value="C:nucleus"/>
    <property type="evidence" value="ECO:0007669"/>
    <property type="project" value="TreeGrafter"/>
</dbReference>
<feature type="domain" description="BRCT" evidence="2">
    <location>
        <begin position="173"/>
        <end position="265"/>
    </location>
</feature>
<dbReference type="Proteomes" id="UP000887565">
    <property type="component" value="Unplaced"/>
</dbReference>
<proteinExistence type="predicted"/>
<dbReference type="InterPro" id="IPR036420">
    <property type="entry name" value="BRCT_dom_sf"/>
</dbReference>
<dbReference type="GO" id="GO:0006284">
    <property type="term" value="P:base-excision repair"/>
    <property type="evidence" value="ECO:0007669"/>
    <property type="project" value="TreeGrafter"/>
</dbReference>
<evidence type="ECO:0000256" key="1">
    <source>
        <dbReference type="SAM" id="MobiDB-lite"/>
    </source>
</evidence>
<dbReference type="PROSITE" id="PS50172">
    <property type="entry name" value="BRCT"/>
    <property type="match status" value="1"/>
</dbReference>
<dbReference type="SUPFAM" id="SSF52113">
    <property type="entry name" value="BRCT domain"/>
    <property type="match status" value="1"/>
</dbReference>
<dbReference type="Pfam" id="PF00533">
    <property type="entry name" value="BRCT"/>
    <property type="match status" value="1"/>
</dbReference>
<protein>
    <submittedName>
        <fullName evidence="4">BRCT domain-containing protein</fullName>
    </submittedName>
</protein>
<reference evidence="4" key="1">
    <citation type="submission" date="2022-11" db="UniProtKB">
        <authorList>
            <consortium name="WormBaseParasite"/>
        </authorList>
    </citation>
    <scope>IDENTIFICATION</scope>
</reference>
<dbReference type="SMART" id="SM00292">
    <property type="entry name" value="BRCT"/>
    <property type="match status" value="1"/>
</dbReference>
<feature type="region of interest" description="Disordered" evidence="1">
    <location>
        <begin position="112"/>
        <end position="167"/>
    </location>
</feature>
<dbReference type="PANTHER" id="PTHR11370">
    <property type="entry name" value="DNA-REPAIR PROTEIN XRCC1"/>
    <property type="match status" value="1"/>
</dbReference>
<organism evidence="3 4">
    <name type="scientific">Romanomermis culicivorax</name>
    <name type="common">Nematode worm</name>
    <dbReference type="NCBI Taxonomy" id="13658"/>
    <lineage>
        <taxon>Eukaryota</taxon>
        <taxon>Metazoa</taxon>
        <taxon>Ecdysozoa</taxon>
        <taxon>Nematoda</taxon>
        <taxon>Enoplea</taxon>
        <taxon>Dorylaimia</taxon>
        <taxon>Mermithida</taxon>
        <taxon>Mermithoidea</taxon>
        <taxon>Mermithidae</taxon>
        <taxon>Romanomermis</taxon>
    </lineage>
</organism>
<evidence type="ECO:0000313" key="4">
    <source>
        <dbReference type="WBParaSite" id="nRc.2.0.1.t10641-RA"/>
    </source>
</evidence>
<dbReference type="AlphaFoldDB" id="A0A915IBL1"/>
<accession>A0A915IBL1</accession>
<dbReference type="Gene3D" id="3.40.50.10190">
    <property type="entry name" value="BRCT domain"/>
    <property type="match status" value="1"/>
</dbReference>